<protein>
    <recommendedName>
        <fullName evidence="3">Phage tail tape measure protein domain-containing protein</fullName>
    </recommendedName>
</protein>
<organism evidence="2">
    <name type="scientific">marine sediment metagenome</name>
    <dbReference type="NCBI Taxonomy" id="412755"/>
    <lineage>
        <taxon>unclassified sequences</taxon>
        <taxon>metagenomes</taxon>
        <taxon>ecological metagenomes</taxon>
    </lineage>
</organism>
<name>A0A0F9JIK9_9ZZZZ</name>
<gene>
    <name evidence="2" type="ORF">LCGC14_1752370</name>
</gene>
<dbReference type="AlphaFoldDB" id="A0A0F9JIK9"/>
<feature type="transmembrane region" description="Helical" evidence="1">
    <location>
        <begin position="262"/>
        <end position="290"/>
    </location>
</feature>
<comment type="caution">
    <text evidence="2">The sequence shown here is derived from an EMBL/GenBank/DDBJ whole genome shotgun (WGS) entry which is preliminary data.</text>
</comment>
<sequence>MAINIGDAVLKLGVDTKDLDKGLKGIGASIKKHQRAIGIGMVAAGGAILAAGALSIKTFAKMGDEVQKMAMKTGFSTEALSELRHAAELSGTSLTGLEKATKRMATSIGDFQDGLMETKRDFDKLGISLEDLKDLSPEEAFLLIGEALADLEDPLERAAVAQGVFGRAGMDLIPMFDQGIAALDSMRQEAHDLGIVFDQEAAVKAEEFTDAMHRMDQSTMGVKMVIADKLIPVLMPLIERITEIIKKITAWADENPELVKTIVTAVSIIGGLLLVLGPLLIMLPGIIAFLPILGGAFALLTGPIGLVILAITALIAIGVLLWKNWDDISMRAMATWNNILTYFNQVWQRVSTIFAGIGEAMWKPIKAAIDFIVRYIQTIVDAITGLWKWVTGFFGGTATTTAEGAIPSNWKKTPGGYVPRPESIIPRPWAKGGVIDEPTLLTSLRTMRPYAIAGEAGREFVTPEGGGKVNIYVELDGRVIAQAIGQPLVDEIRLRTGVRI</sequence>
<evidence type="ECO:0000256" key="1">
    <source>
        <dbReference type="SAM" id="Phobius"/>
    </source>
</evidence>
<feature type="transmembrane region" description="Helical" evidence="1">
    <location>
        <begin position="37"/>
        <end position="60"/>
    </location>
</feature>
<dbReference type="EMBL" id="LAZR01016179">
    <property type="protein sequence ID" value="KKM05606.1"/>
    <property type="molecule type" value="Genomic_DNA"/>
</dbReference>
<keyword evidence="1" id="KW-0472">Membrane</keyword>
<feature type="transmembrane region" description="Helical" evidence="1">
    <location>
        <begin position="296"/>
        <end position="322"/>
    </location>
</feature>
<accession>A0A0F9JIK9</accession>
<evidence type="ECO:0008006" key="3">
    <source>
        <dbReference type="Google" id="ProtNLM"/>
    </source>
</evidence>
<keyword evidence="1" id="KW-0812">Transmembrane</keyword>
<proteinExistence type="predicted"/>
<keyword evidence="1" id="KW-1133">Transmembrane helix</keyword>
<reference evidence="2" key="1">
    <citation type="journal article" date="2015" name="Nature">
        <title>Complex archaea that bridge the gap between prokaryotes and eukaryotes.</title>
        <authorList>
            <person name="Spang A."/>
            <person name="Saw J.H."/>
            <person name="Jorgensen S.L."/>
            <person name="Zaremba-Niedzwiedzka K."/>
            <person name="Martijn J."/>
            <person name="Lind A.E."/>
            <person name="van Eijk R."/>
            <person name="Schleper C."/>
            <person name="Guy L."/>
            <person name="Ettema T.J."/>
        </authorList>
    </citation>
    <scope>NUCLEOTIDE SEQUENCE</scope>
</reference>
<evidence type="ECO:0000313" key="2">
    <source>
        <dbReference type="EMBL" id="KKM05606.1"/>
    </source>
</evidence>